<evidence type="ECO:0000256" key="1">
    <source>
        <dbReference type="ARBA" id="ARBA00022729"/>
    </source>
</evidence>
<name>W5LZ03_LEPOC</name>
<dbReference type="eggNOG" id="ENOG502QTHG">
    <property type="taxonomic scope" value="Eukaryota"/>
</dbReference>
<evidence type="ECO:0000259" key="4">
    <source>
        <dbReference type="PROSITE" id="PS51034"/>
    </source>
</evidence>
<dbReference type="InterPro" id="IPR055355">
    <property type="entry name" value="ZP-C"/>
</dbReference>
<reference evidence="6" key="1">
    <citation type="submission" date="2011-12" db="EMBL/GenBank/DDBJ databases">
        <title>The Draft Genome of Lepisosteus oculatus.</title>
        <authorList>
            <consortium name="The Broad Institute Genome Assembly &amp; Analysis Group"/>
            <consortium name="Computational R&amp;D Group"/>
            <consortium name="and Sequencing Platform"/>
            <person name="Di Palma F."/>
            <person name="Alfoldi J."/>
            <person name="Johnson J."/>
            <person name="Berlin A."/>
            <person name="Gnerre S."/>
            <person name="Jaffe D."/>
            <person name="MacCallum I."/>
            <person name="Young S."/>
            <person name="Walker B.J."/>
            <person name="Lander E.S."/>
            <person name="Lindblad-Toh K."/>
        </authorList>
    </citation>
    <scope>NUCLEOTIDE SEQUENCE [LARGE SCALE GENOMIC DNA]</scope>
</reference>
<feature type="region of interest" description="Disordered" evidence="3">
    <location>
        <begin position="215"/>
        <end position="241"/>
    </location>
</feature>
<sequence length="241" mass="26391">VDEGPGTGPFAQFSNVQSVLITGYIDSSDTSEGIITYSTDLFYRFNCRYPLEYLLENVPLITSSISAAINGNNGSFISTLSLKIYNDSTYTSQLVVPDTGIQLRTKIYVEVGARNLTGNFNVLLDHCFATPSPFGTTTVKHTFFIGCTKDARTTILANGVGQSSRFLFDAFRFREQLNSTVYLHCVTRLCEPSTCQQLLSTCNSGNGRKRRAAEAFGTETQNSVTVSSGPLQVTDRGTSFR</sequence>
<dbReference type="PANTHER" id="PTHR14002:SF14">
    <property type="entry name" value="SI:DKEY-103G5.3"/>
    <property type="match status" value="1"/>
</dbReference>
<keyword evidence="1" id="KW-0732">Signal</keyword>
<protein>
    <submittedName>
        <fullName evidence="5">Si:dkey-103g5.3</fullName>
    </submittedName>
</protein>
<dbReference type="Pfam" id="PF00100">
    <property type="entry name" value="Zona_pellucida"/>
    <property type="match status" value="1"/>
</dbReference>
<dbReference type="HOGENOM" id="CLU_045259_1_0_1"/>
<dbReference type="AlphaFoldDB" id="W5LZ03"/>
<dbReference type="InParanoid" id="W5LZ03"/>
<dbReference type="Gene3D" id="2.60.40.4100">
    <property type="entry name" value="Zona pellucida, ZP-C domain"/>
    <property type="match status" value="1"/>
</dbReference>
<feature type="domain" description="ZP" evidence="4">
    <location>
        <begin position="1"/>
        <end position="209"/>
    </location>
</feature>
<dbReference type="EMBL" id="AHAT01023999">
    <property type="status" value="NOT_ANNOTATED_CDS"/>
    <property type="molecule type" value="Genomic_DNA"/>
</dbReference>
<dbReference type="PANTHER" id="PTHR14002">
    <property type="entry name" value="ENDOGLIN/TGF-BETA RECEPTOR TYPE III"/>
    <property type="match status" value="1"/>
</dbReference>
<reference evidence="5" key="2">
    <citation type="submission" date="2025-08" db="UniProtKB">
        <authorList>
            <consortium name="Ensembl"/>
        </authorList>
    </citation>
    <scope>IDENTIFICATION</scope>
</reference>
<dbReference type="Proteomes" id="UP000018468">
    <property type="component" value="Linkage group LG26"/>
</dbReference>
<dbReference type="InterPro" id="IPR001507">
    <property type="entry name" value="ZP_dom"/>
</dbReference>
<evidence type="ECO:0000256" key="3">
    <source>
        <dbReference type="SAM" id="MobiDB-lite"/>
    </source>
</evidence>
<dbReference type="Bgee" id="ENSLOCG00000001204">
    <property type="expression patterns" value="Expressed in larva and 2 other cell types or tissues"/>
</dbReference>
<evidence type="ECO:0000313" key="6">
    <source>
        <dbReference type="Proteomes" id="UP000018468"/>
    </source>
</evidence>
<dbReference type="SMART" id="SM00241">
    <property type="entry name" value="ZP"/>
    <property type="match status" value="1"/>
</dbReference>
<dbReference type="Ensembl" id="ENSLOCT00000001365.1">
    <property type="protein sequence ID" value="ENSLOCP00000001360.1"/>
    <property type="gene ID" value="ENSLOCG00000001204.1"/>
</dbReference>
<proteinExistence type="predicted"/>
<dbReference type="GeneTree" id="ENSGT00940000166045"/>
<organism evidence="5 6">
    <name type="scientific">Lepisosteus oculatus</name>
    <name type="common">Spotted gar</name>
    <dbReference type="NCBI Taxonomy" id="7918"/>
    <lineage>
        <taxon>Eukaryota</taxon>
        <taxon>Metazoa</taxon>
        <taxon>Chordata</taxon>
        <taxon>Craniata</taxon>
        <taxon>Vertebrata</taxon>
        <taxon>Euteleostomi</taxon>
        <taxon>Actinopterygii</taxon>
        <taxon>Neopterygii</taxon>
        <taxon>Holostei</taxon>
        <taxon>Semionotiformes</taxon>
        <taxon>Lepisosteidae</taxon>
        <taxon>Lepisosteus</taxon>
    </lineage>
</organism>
<dbReference type="PROSITE" id="PS51034">
    <property type="entry name" value="ZP_2"/>
    <property type="match status" value="1"/>
</dbReference>
<evidence type="ECO:0000256" key="2">
    <source>
        <dbReference type="ARBA" id="ARBA00023157"/>
    </source>
</evidence>
<accession>W5LZ03</accession>
<keyword evidence="6" id="KW-1185">Reference proteome</keyword>
<dbReference type="InterPro" id="IPR042235">
    <property type="entry name" value="ZP-C_dom"/>
</dbReference>
<keyword evidence="2" id="KW-1015">Disulfide bond</keyword>
<evidence type="ECO:0000313" key="5">
    <source>
        <dbReference type="Ensembl" id="ENSLOCP00000001360.1"/>
    </source>
</evidence>
<reference evidence="5" key="3">
    <citation type="submission" date="2025-09" db="UniProtKB">
        <authorList>
            <consortium name="Ensembl"/>
        </authorList>
    </citation>
    <scope>IDENTIFICATION</scope>
</reference>
<feature type="compositionally biased region" description="Polar residues" evidence="3">
    <location>
        <begin position="218"/>
        <end position="241"/>
    </location>
</feature>